<evidence type="ECO:0000256" key="1">
    <source>
        <dbReference type="SAM" id="SignalP"/>
    </source>
</evidence>
<dbReference type="RefSeq" id="WP_049469866.1">
    <property type="nucleotide sequence ID" value="NZ_JBJMAE010000015.1"/>
</dbReference>
<evidence type="ECO:0000313" key="2">
    <source>
        <dbReference type="EMBL" id="OWR32253.1"/>
    </source>
</evidence>
<comment type="caution">
    <text evidence="2">The sequence shown here is derived from an EMBL/GenBank/DDBJ whole genome shotgun (WGS) entry which is preliminary data.</text>
</comment>
<dbReference type="EMBL" id="NIXP01000090">
    <property type="protein sequence ID" value="OWR32253.1"/>
    <property type="molecule type" value="Genomic_DNA"/>
</dbReference>
<dbReference type="Pfam" id="PF18950">
    <property type="entry name" value="DUF5694"/>
    <property type="match status" value="1"/>
</dbReference>
<sequence>MFPRLASLLILGLCSAGTLAADGTYRPSFQPDLLKGPPPGPPNQVMVLGSPHLSGLPKTFTREHLEPLLEPLLARLQAWQPTAIAVENLSGMQCDFMRRNPARYADSVETYCIDPAPAHAATGLDVPSANAEMERLLADWPKAPTPAQRRRLAAVFLAAGENGSAVVQWLRLPSDERRAADSLTPELVQFLDRRLARRDEAGMIAGVLAARLGLERLWSVDDHTADTPVPKDREKAYGAALQAAWDNPATTARFVADEALHAHLSKPDGLLALYRNYNAADTAMTVYHSDFGAALGEPSPEAFGRNYLGYWETRNLRMVANMRDVLGQHPGTRMLTIVGASHKGYYEAYLNQMHDVQLVSTDAVLR</sequence>
<reference evidence="2 3" key="1">
    <citation type="submission" date="2017-06" db="EMBL/GenBank/DDBJ databases">
        <authorList>
            <person name="Kim H.J."/>
            <person name="Triplett B.A."/>
        </authorList>
    </citation>
    <scope>NUCLEOTIDE SEQUENCE [LARGE SCALE GENOMIC DNA]</scope>
    <source>
        <strain evidence="2 3">S18795</strain>
    </source>
</reference>
<feature type="chain" id="PRO_5011247590" description="TraB/GumN family protein" evidence="1">
    <location>
        <begin position="21"/>
        <end position="366"/>
    </location>
</feature>
<dbReference type="Proteomes" id="UP000197904">
    <property type="component" value="Unassembled WGS sequence"/>
</dbReference>
<keyword evidence="1" id="KW-0732">Signal</keyword>
<name>A0A246KZM3_9GAMM</name>
<dbReference type="InterPro" id="IPR043749">
    <property type="entry name" value="DUF5694"/>
</dbReference>
<protein>
    <recommendedName>
        <fullName evidence="4">TraB/GumN family protein</fullName>
    </recommendedName>
</protein>
<proteinExistence type="predicted"/>
<gene>
    <name evidence="2" type="ORF">CEE55_13815</name>
</gene>
<organism evidence="2 3">
    <name type="scientific">Stenotrophomonas pavanii</name>
    <dbReference type="NCBI Taxonomy" id="487698"/>
    <lineage>
        <taxon>Bacteria</taxon>
        <taxon>Pseudomonadati</taxon>
        <taxon>Pseudomonadota</taxon>
        <taxon>Gammaproteobacteria</taxon>
        <taxon>Lysobacterales</taxon>
        <taxon>Lysobacteraceae</taxon>
        <taxon>Stenotrophomonas</taxon>
    </lineage>
</organism>
<accession>A0A246KZM3</accession>
<evidence type="ECO:0000313" key="3">
    <source>
        <dbReference type="Proteomes" id="UP000197904"/>
    </source>
</evidence>
<evidence type="ECO:0008006" key="4">
    <source>
        <dbReference type="Google" id="ProtNLM"/>
    </source>
</evidence>
<dbReference type="AlphaFoldDB" id="A0A246KZM3"/>
<feature type="signal peptide" evidence="1">
    <location>
        <begin position="1"/>
        <end position="20"/>
    </location>
</feature>